<dbReference type="OrthoDB" id="9774495at2"/>
<evidence type="ECO:0000259" key="5">
    <source>
        <dbReference type="Pfam" id="PF01212"/>
    </source>
</evidence>
<evidence type="ECO:0000313" key="6">
    <source>
        <dbReference type="EMBL" id="PXW55270.1"/>
    </source>
</evidence>
<evidence type="ECO:0000256" key="1">
    <source>
        <dbReference type="ARBA" id="ARBA00001933"/>
    </source>
</evidence>
<evidence type="ECO:0000256" key="4">
    <source>
        <dbReference type="ARBA" id="ARBA00022898"/>
    </source>
</evidence>
<gene>
    <name evidence="6" type="ORF">C7450_110209</name>
</gene>
<feature type="domain" description="Aromatic amino acid beta-eliminating lyase/threonine aldolase" evidence="5">
    <location>
        <begin position="20"/>
        <end position="245"/>
    </location>
</feature>
<dbReference type="GO" id="GO:0008732">
    <property type="term" value="F:L-allo-threonine aldolase activity"/>
    <property type="evidence" value="ECO:0007669"/>
    <property type="project" value="TreeGrafter"/>
</dbReference>
<dbReference type="InterPro" id="IPR015424">
    <property type="entry name" value="PyrdxlP-dep_Trfase"/>
</dbReference>
<dbReference type="Proteomes" id="UP000248021">
    <property type="component" value="Unassembled WGS sequence"/>
</dbReference>
<dbReference type="InterPro" id="IPR015421">
    <property type="entry name" value="PyrdxlP-dep_Trfase_major"/>
</dbReference>
<dbReference type="AlphaFoldDB" id="A0A2V3TZU5"/>
<dbReference type="EMBL" id="QJJK01000010">
    <property type="protein sequence ID" value="PXW55270.1"/>
    <property type="molecule type" value="Genomic_DNA"/>
</dbReference>
<proteinExistence type="inferred from homology"/>
<dbReference type="GO" id="GO:0006545">
    <property type="term" value="P:glycine biosynthetic process"/>
    <property type="evidence" value="ECO:0007669"/>
    <property type="project" value="TreeGrafter"/>
</dbReference>
<keyword evidence="7" id="KW-1185">Reference proteome</keyword>
<comment type="subunit">
    <text evidence="3">Homotetramer.</text>
</comment>
<protein>
    <submittedName>
        <fullName evidence="6">L-threonine aldolase</fullName>
    </submittedName>
</protein>
<accession>A0A2V3TZU5</accession>
<dbReference type="Pfam" id="PF01212">
    <property type="entry name" value="Beta_elim_lyase"/>
    <property type="match status" value="1"/>
</dbReference>
<dbReference type="InterPro" id="IPR001597">
    <property type="entry name" value="ArAA_b-elim_lyase/Thr_aldolase"/>
</dbReference>
<dbReference type="SUPFAM" id="SSF53383">
    <property type="entry name" value="PLP-dependent transferases"/>
    <property type="match status" value="1"/>
</dbReference>
<evidence type="ECO:0000256" key="3">
    <source>
        <dbReference type="ARBA" id="ARBA00011881"/>
    </source>
</evidence>
<dbReference type="PANTHER" id="PTHR48097">
    <property type="entry name" value="L-THREONINE ALDOLASE-RELATED"/>
    <property type="match status" value="1"/>
</dbReference>
<dbReference type="PANTHER" id="PTHR48097:SF9">
    <property type="entry name" value="L-THREONINE ALDOLASE"/>
    <property type="match status" value="1"/>
</dbReference>
<dbReference type="Gene3D" id="3.40.640.10">
    <property type="entry name" value="Type I PLP-dependent aspartate aminotransferase-like (Major domain)"/>
    <property type="match status" value="1"/>
</dbReference>
<organism evidence="6 7">
    <name type="scientific">Chelatococcus asaccharovorans</name>
    <dbReference type="NCBI Taxonomy" id="28210"/>
    <lineage>
        <taxon>Bacteria</taxon>
        <taxon>Pseudomonadati</taxon>
        <taxon>Pseudomonadota</taxon>
        <taxon>Alphaproteobacteria</taxon>
        <taxon>Hyphomicrobiales</taxon>
        <taxon>Chelatococcaceae</taxon>
        <taxon>Chelatococcus</taxon>
    </lineage>
</organism>
<dbReference type="GO" id="GO:0006567">
    <property type="term" value="P:L-threonine catabolic process"/>
    <property type="evidence" value="ECO:0007669"/>
    <property type="project" value="TreeGrafter"/>
</dbReference>
<reference evidence="6 7" key="1">
    <citation type="submission" date="2018-05" db="EMBL/GenBank/DDBJ databases">
        <title>Genomic Encyclopedia of Type Strains, Phase IV (KMG-IV): sequencing the most valuable type-strain genomes for metagenomic binning, comparative biology and taxonomic classification.</title>
        <authorList>
            <person name="Goeker M."/>
        </authorList>
    </citation>
    <scope>NUCLEOTIDE SEQUENCE [LARGE SCALE GENOMIC DNA]</scope>
    <source>
        <strain evidence="6 7">DSM 6462</strain>
    </source>
</reference>
<name>A0A2V3TZU5_9HYPH</name>
<dbReference type="GO" id="GO:0005829">
    <property type="term" value="C:cytosol"/>
    <property type="evidence" value="ECO:0007669"/>
    <property type="project" value="TreeGrafter"/>
</dbReference>
<comment type="cofactor">
    <cofactor evidence="1">
        <name>pyridoxal 5'-phosphate</name>
        <dbReference type="ChEBI" id="CHEBI:597326"/>
    </cofactor>
</comment>
<comment type="caution">
    <text evidence="6">The sequence shown here is derived from an EMBL/GenBank/DDBJ whole genome shotgun (WGS) entry which is preliminary data.</text>
</comment>
<comment type="similarity">
    <text evidence="2">Belongs to the threonine aldolase family.</text>
</comment>
<sequence length="353" mass="37182">MGSDLPFINLADDGIVPTPREMARRLADLTADGDIAADYYGDGGPVEALERAVATVFAKERAVMVPTGTMANRLALQLMARGPGPRVIVHRDSHVFNDAGDSATASGITLVPVAGRGAGFDPEQVLAEIARAASARVKATIGGIVIETPSRRLHNRIFDQAARDGVVAVANTHGIPLLLDGARVFIESAWTGRSPSEIAKPFDFVYLSLYKYLTAPFGAVLAGPAAALDGLFHERRRQGGGLYQMWPAALLALDSLPSQTDLWRQTRLASDAVLAALRAGGAEVNIYPDGSNCATLSIVREAALFGDTGESARSARLKFASPSSGSLAIKANASWLLASPDDVANRILSALRL</sequence>
<evidence type="ECO:0000313" key="7">
    <source>
        <dbReference type="Proteomes" id="UP000248021"/>
    </source>
</evidence>
<keyword evidence="4" id="KW-0663">Pyridoxal phosphate</keyword>
<dbReference type="RefSeq" id="WP_110376859.1">
    <property type="nucleotide sequence ID" value="NZ_JAHBRY010000003.1"/>
</dbReference>
<evidence type="ECO:0000256" key="2">
    <source>
        <dbReference type="ARBA" id="ARBA00006966"/>
    </source>
</evidence>